<dbReference type="Proteomes" id="UP000286997">
    <property type="component" value="Unassembled WGS sequence"/>
</dbReference>
<reference evidence="1 2" key="1">
    <citation type="submission" date="2019-01" db="EMBL/GenBank/DDBJ databases">
        <authorList>
            <person name="Chen W.-M."/>
        </authorList>
    </citation>
    <scope>NUCLEOTIDE SEQUENCE [LARGE SCALE GENOMIC DNA]</scope>
    <source>
        <strain evidence="1 2">TER-1</strain>
    </source>
</reference>
<accession>A0A437NXL0</accession>
<proteinExistence type="predicted"/>
<gene>
    <name evidence="1" type="ORF">EOE48_22010</name>
</gene>
<protein>
    <submittedName>
        <fullName evidence="1">Uncharacterized protein</fullName>
    </submittedName>
</protein>
<organism evidence="1 2">
    <name type="scientific">Methylobacterium oryzihabitans</name>
    <dbReference type="NCBI Taxonomy" id="2499852"/>
    <lineage>
        <taxon>Bacteria</taxon>
        <taxon>Pseudomonadati</taxon>
        <taxon>Pseudomonadota</taxon>
        <taxon>Alphaproteobacteria</taxon>
        <taxon>Hyphomicrobiales</taxon>
        <taxon>Methylobacteriaceae</taxon>
        <taxon>Methylobacterium</taxon>
    </lineage>
</organism>
<evidence type="ECO:0000313" key="1">
    <source>
        <dbReference type="EMBL" id="RVU14754.1"/>
    </source>
</evidence>
<sequence>MVAAAAQREVPSLDRQIARLDDVALTVPDAEGGQGALQDDIRVQLDGVIVRAFVGVVDRGGKLGIVGDDVLGHF</sequence>
<comment type="caution">
    <text evidence="1">The sequence shown here is derived from an EMBL/GenBank/DDBJ whole genome shotgun (WGS) entry which is preliminary data.</text>
</comment>
<keyword evidence="2" id="KW-1185">Reference proteome</keyword>
<dbReference type="EMBL" id="SACP01000027">
    <property type="protein sequence ID" value="RVU14754.1"/>
    <property type="molecule type" value="Genomic_DNA"/>
</dbReference>
<name>A0A437NXL0_9HYPH</name>
<evidence type="ECO:0000313" key="2">
    <source>
        <dbReference type="Proteomes" id="UP000286997"/>
    </source>
</evidence>
<dbReference type="AlphaFoldDB" id="A0A437NXL0"/>